<reference evidence="4 5" key="1">
    <citation type="submission" date="2017-07" db="EMBL/GenBank/DDBJ databases">
        <title>Leptospira spp. isolated from tropical soils.</title>
        <authorList>
            <person name="Thibeaux R."/>
            <person name="Iraola G."/>
            <person name="Ferres I."/>
            <person name="Bierque E."/>
            <person name="Girault D."/>
            <person name="Soupe-Gilbert M.-E."/>
            <person name="Picardeau M."/>
            <person name="Goarant C."/>
        </authorList>
    </citation>
    <scope>NUCLEOTIDE SEQUENCE [LARGE SCALE GENOMIC DNA]</scope>
    <source>
        <strain evidence="4 5">MCA1-C-A1</strain>
    </source>
</reference>
<dbReference type="Pfam" id="PF00440">
    <property type="entry name" value="TetR_N"/>
    <property type="match status" value="1"/>
</dbReference>
<dbReference type="InterPro" id="IPR001647">
    <property type="entry name" value="HTH_TetR"/>
</dbReference>
<dbReference type="InterPro" id="IPR009057">
    <property type="entry name" value="Homeodomain-like_sf"/>
</dbReference>
<name>A0A2M9XA82_9LEPT</name>
<dbReference type="InterPro" id="IPR049513">
    <property type="entry name" value="TetR_C_40"/>
</dbReference>
<dbReference type="PANTHER" id="PTHR43479:SF11">
    <property type="entry name" value="ACREF_ENVCD OPERON REPRESSOR-RELATED"/>
    <property type="match status" value="1"/>
</dbReference>
<dbReference type="InterPro" id="IPR050624">
    <property type="entry name" value="HTH-type_Tx_Regulator"/>
</dbReference>
<feature type="domain" description="HTH tetR-type" evidence="3">
    <location>
        <begin position="13"/>
        <end position="73"/>
    </location>
</feature>
<keyword evidence="1 2" id="KW-0238">DNA-binding</keyword>
<dbReference type="RefSeq" id="WP_100707645.1">
    <property type="nucleotide sequence ID" value="NZ_NPDL01000007.1"/>
</dbReference>
<evidence type="ECO:0000256" key="2">
    <source>
        <dbReference type="PROSITE-ProRule" id="PRU00335"/>
    </source>
</evidence>
<dbReference type="Pfam" id="PF21306">
    <property type="entry name" value="TetR_C_40"/>
    <property type="match status" value="1"/>
</dbReference>
<keyword evidence="5" id="KW-1185">Reference proteome</keyword>
<dbReference type="AlphaFoldDB" id="A0A2M9XA82"/>
<dbReference type="EMBL" id="NPDN01000008">
    <property type="protein sequence ID" value="PJZ24442.1"/>
    <property type="molecule type" value="Genomic_DNA"/>
</dbReference>
<organism evidence="4 5">
    <name type="scientific">Leptospira hartskeerlii</name>
    <dbReference type="NCBI Taxonomy" id="2023177"/>
    <lineage>
        <taxon>Bacteria</taxon>
        <taxon>Pseudomonadati</taxon>
        <taxon>Spirochaetota</taxon>
        <taxon>Spirochaetia</taxon>
        <taxon>Leptospirales</taxon>
        <taxon>Leptospiraceae</taxon>
        <taxon>Leptospira</taxon>
    </lineage>
</organism>
<accession>A0A2M9XA82</accession>
<gene>
    <name evidence="4" type="ORF">CH357_15315</name>
</gene>
<dbReference type="SUPFAM" id="SSF46689">
    <property type="entry name" value="Homeodomain-like"/>
    <property type="match status" value="1"/>
</dbReference>
<dbReference type="GO" id="GO:0003677">
    <property type="term" value="F:DNA binding"/>
    <property type="evidence" value="ECO:0007669"/>
    <property type="project" value="UniProtKB-UniRule"/>
</dbReference>
<protein>
    <submittedName>
        <fullName evidence="4">TetR family transcriptional regulator</fullName>
    </submittedName>
</protein>
<dbReference type="Proteomes" id="UP000232196">
    <property type="component" value="Unassembled WGS sequence"/>
</dbReference>
<evidence type="ECO:0000259" key="3">
    <source>
        <dbReference type="PROSITE" id="PS50977"/>
    </source>
</evidence>
<evidence type="ECO:0000313" key="4">
    <source>
        <dbReference type="EMBL" id="PJZ24442.1"/>
    </source>
</evidence>
<proteinExistence type="predicted"/>
<evidence type="ECO:0000256" key="1">
    <source>
        <dbReference type="ARBA" id="ARBA00023125"/>
    </source>
</evidence>
<dbReference type="PRINTS" id="PR00455">
    <property type="entry name" value="HTHTETR"/>
</dbReference>
<feature type="DNA-binding region" description="H-T-H motif" evidence="2">
    <location>
        <begin position="36"/>
        <end position="55"/>
    </location>
</feature>
<dbReference type="PANTHER" id="PTHR43479">
    <property type="entry name" value="ACREF/ENVCD OPERON REPRESSOR-RELATED"/>
    <property type="match status" value="1"/>
</dbReference>
<dbReference type="Gene3D" id="1.10.357.10">
    <property type="entry name" value="Tetracycline Repressor, domain 2"/>
    <property type="match status" value="1"/>
</dbReference>
<comment type="caution">
    <text evidence="4">The sequence shown here is derived from an EMBL/GenBank/DDBJ whole genome shotgun (WGS) entry which is preliminary data.</text>
</comment>
<sequence>MASPTKKLPPKRERTRHQILNAALKLFARKDAGEASISDVIAEAEIANGTFYNHFKTKEELLEASSLTLIESLASEVETIMGDLDDPAERMALAGIYFFKKARMDSNWAWALIRIAAVAPRMSDMLLSYPLRDLQRGTASGKFSIESTETALGLFVGSLHYGIRNILEGRAKNKLHDREMMTLVLRSFGVKVEIAKKLASKGFERAWKED</sequence>
<dbReference type="PROSITE" id="PS50977">
    <property type="entry name" value="HTH_TETR_2"/>
    <property type="match status" value="1"/>
</dbReference>
<dbReference type="OrthoDB" id="9812484at2"/>
<evidence type="ECO:0000313" key="5">
    <source>
        <dbReference type="Proteomes" id="UP000232196"/>
    </source>
</evidence>